<gene>
    <name evidence="2" type="ORF">HXX08_22445</name>
    <name evidence="3" type="ORF">OZ401_004173</name>
</gene>
<feature type="region of interest" description="Disordered" evidence="1">
    <location>
        <begin position="1"/>
        <end position="63"/>
    </location>
</feature>
<dbReference type="AlphaFoldDB" id="A0A8T7M936"/>
<keyword evidence="5" id="KW-1185">Reference proteome</keyword>
<dbReference type="EMBL" id="CP128400">
    <property type="protein sequence ID" value="WJW68559.1"/>
    <property type="molecule type" value="Genomic_DNA"/>
</dbReference>
<sequence>MPEDKELTPPDSETDKPEESAQDGDEQKHPPKKESGISPERRSRFMWGEGDLVIIRPGDDKKE</sequence>
<evidence type="ECO:0000313" key="3">
    <source>
        <dbReference type="EMBL" id="WJW68559.1"/>
    </source>
</evidence>
<evidence type="ECO:0000256" key="1">
    <source>
        <dbReference type="SAM" id="MobiDB-lite"/>
    </source>
</evidence>
<dbReference type="Proteomes" id="UP001431572">
    <property type="component" value="Chromosome 2"/>
</dbReference>
<reference evidence="2 4" key="1">
    <citation type="submission" date="2020-06" db="EMBL/GenBank/DDBJ databases">
        <title>Anoxygenic phototrophic Chloroflexota member uses a Type I reaction center.</title>
        <authorList>
            <person name="Tsuji J.M."/>
            <person name="Shaw N.A."/>
            <person name="Nagashima S."/>
            <person name="Venkiteswaran J."/>
            <person name="Schiff S.L."/>
            <person name="Hanada S."/>
            <person name="Tank M."/>
            <person name="Neufeld J.D."/>
        </authorList>
    </citation>
    <scope>NUCLEOTIDE SEQUENCE [LARGE SCALE GENOMIC DNA]</scope>
    <source>
        <strain evidence="2">L227-S17</strain>
    </source>
</reference>
<name>A0A8T7M936_9CHLR</name>
<dbReference type="RefSeq" id="WP_341470464.1">
    <property type="nucleotide sequence ID" value="NZ_CP128400.1"/>
</dbReference>
<dbReference type="Proteomes" id="UP000521676">
    <property type="component" value="Unassembled WGS sequence"/>
</dbReference>
<proteinExistence type="predicted"/>
<reference evidence="3" key="2">
    <citation type="journal article" date="2024" name="Nature">
        <title>Anoxygenic phototroph of the Chloroflexota uses a type I reaction centre.</title>
        <authorList>
            <person name="Tsuji J.M."/>
            <person name="Shaw N.A."/>
            <person name="Nagashima S."/>
            <person name="Venkiteswaran J.J."/>
            <person name="Schiff S.L."/>
            <person name="Watanabe T."/>
            <person name="Fukui M."/>
            <person name="Hanada S."/>
            <person name="Tank M."/>
            <person name="Neufeld J.D."/>
        </authorList>
    </citation>
    <scope>NUCLEOTIDE SEQUENCE</scope>
    <source>
        <strain evidence="3">L227-S17</strain>
    </source>
</reference>
<dbReference type="EMBL" id="JACATZ010000003">
    <property type="protein sequence ID" value="NWJ48629.1"/>
    <property type="molecule type" value="Genomic_DNA"/>
</dbReference>
<feature type="compositionally biased region" description="Basic and acidic residues" evidence="1">
    <location>
        <begin position="1"/>
        <end position="43"/>
    </location>
</feature>
<evidence type="ECO:0000313" key="2">
    <source>
        <dbReference type="EMBL" id="NWJ48629.1"/>
    </source>
</evidence>
<evidence type="ECO:0000313" key="4">
    <source>
        <dbReference type="Proteomes" id="UP000521676"/>
    </source>
</evidence>
<accession>A0A8T7M936</accession>
<organism evidence="2 4">
    <name type="scientific">Candidatus Chlorohelix allophototropha</name>
    <dbReference type="NCBI Taxonomy" id="3003348"/>
    <lineage>
        <taxon>Bacteria</taxon>
        <taxon>Bacillati</taxon>
        <taxon>Chloroflexota</taxon>
        <taxon>Chloroflexia</taxon>
        <taxon>Candidatus Chloroheliales</taxon>
        <taxon>Candidatus Chloroheliaceae</taxon>
        <taxon>Candidatus Chlorohelix</taxon>
    </lineage>
</organism>
<protein>
    <submittedName>
        <fullName evidence="2">Uncharacterized protein</fullName>
    </submittedName>
</protein>
<evidence type="ECO:0000313" key="5">
    <source>
        <dbReference type="Proteomes" id="UP001431572"/>
    </source>
</evidence>